<dbReference type="Proteomes" id="UP000250043">
    <property type="component" value="Unassembled WGS sequence"/>
</dbReference>
<name>A0A8E2AV41_9APHY</name>
<dbReference type="EMBL" id="KV722390">
    <property type="protein sequence ID" value="OCH91146.1"/>
    <property type="molecule type" value="Genomic_DNA"/>
</dbReference>
<dbReference type="AlphaFoldDB" id="A0A8E2AV41"/>
<gene>
    <name evidence="1" type="ORF">OBBRIDRAFT_545397</name>
</gene>
<reference evidence="1 2" key="1">
    <citation type="submission" date="2016-07" db="EMBL/GenBank/DDBJ databases">
        <title>Draft genome of the white-rot fungus Obba rivulosa 3A-2.</title>
        <authorList>
            <consortium name="DOE Joint Genome Institute"/>
            <person name="Miettinen O."/>
            <person name="Riley R."/>
            <person name="Acob R."/>
            <person name="Barry K."/>
            <person name="Cullen D."/>
            <person name="De Vries R."/>
            <person name="Hainaut M."/>
            <person name="Hatakka A."/>
            <person name="Henrissat B."/>
            <person name="Hilden K."/>
            <person name="Kuo R."/>
            <person name="Labutti K."/>
            <person name="Lipzen A."/>
            <person name="Makela M.R."/>
            <person name="Sandor L."/>
            <person name="Spatafora J.W."/>
            <person name="Grigoriev I.V."/>
            <person name="Hibbett D.S."/>
        </authorList>
    </citation>
    <scope>NUCLEOTIDE SEQUENCE [LARGE SCALE GENOMIC DNA]</scope>
    <source>
        <strain evidence="1 2">3A-2</strain>
    </source>
</reference>
<evidence type="ECO:0000313" key="2">
    <source>
        <dbReference type="Proteomes" id="UP000250043"/>
    </source>
</evidence>
<proteinExistence type="predicted"/>
<evidence type="ECO:0000313" key="1">
    <source>
        <dbReference type="EMBL" id="OCH91146.1"/>
    </source>
</evidence>
<accession>A0A8E2AV41</accession>
<organism evidence="1 2">
    <name type="scientific">Obba rivulosa</name>
    <dbReference type="NCBI Taxonomy" id="1052685"/>
    <lineage>
        <taxon>Eukaryota</taxon>
        <taxon>Fungi</taxon>
        <taxon>Dikarya</taxon>
        <taxon>Basidiomycota</taxon>
        <taxon>Agaricomycotina</taxon>
        <taxon>Agaricomycetes</taxon>
        <taxon>Polyporales</taxon>
        <taxon>Gelatoporiaceae</taxon>
        <taxon>Obba</taxon>
    </lineage>
</organism>
<keyword evidence="2" id="KW-1185">Reference proteome</keyword>
<sequence length="153" mass="16347">MGLRRLSSAFRCNCSYSAFLPLPVTALTLSFPSPSGPAQWLVSPGLFTPFLLRPVQTLRLSPHREQCPHAPCSLMSRACIAPGLPTRREHVRRSTGAVSSPSDLSDMLDSSPVCILGSAGALQPGAYGSAVLHSTTGWATSRQPPSRAPHTRR</sequence>
<protein>
    <submittedName>
        <fullName evidence="1">Uncharacterized protein</fullName>
    </submittedName>
</protein>